<evidence type="ECO:0000256" key="5">
    <source>
        <dbReference type="PIRSR" id="PIRSR001430-1"/>
    </source>
</evidence>
<dbReference type="InterPro" id="IPR001406">
    <property type="entry name" value="PsdUridine_synth_TruA"/>
</dbReference>
<dbReference type="Gene3D" id="3.30.70.580">
    <property type="entry name" value="Pseudouridine synthase I, catalytic domain, N-terminal subdomain"/>
    <property type="match status" value="1"/>
</dbReference>
<name>I0EPD9_HELC0</name>
<dbReference type="Gene3D" id="3.30.70.660">
    <property type="entry name" value="Pseudouridine synthase I, catalytic domain, C-terminal subdomain"/>
    <property type="match status" value="1"/>
</dbReference>
<evidence type="ECO:0000256" key="2">
    <source>
        <dbReference type="ARBA" id="ARBA00022694"/>
    </source>
</evidence>
<gene>
    <name evidence="4 9" type="primary">truA</name>
    <name evidence="9" type="ordered locus">HCW_07755</name>
</gene>
<dbReference type="InterPro" id="IPR020097">
    <property type="entry name" value="PsdUridine_synth_TruA_a/b_dom"/>
</dbReference>
<accession>I0EPD9</accession>
<keyword evidence="2 4" id="KW-0819">tRNA processing</keyword>
<dbReference type="InterPro" id="IPR020094">
    <property type="entry name" value="TruA/RsuA/RluB/E/F_N"/>
</dbReference>
<dbReference type="CDD" id="cd02570">
    <property type="entry name" value="PseudoU_synth_EcTruA"/>
    <property type="match status" value="1"/>
</dbReference>
<dbReference type="EC" id="5.4.99.12" evidence="4"/>
<dbReference type="AlphaFoldDB" id="I0EPD9"/>
<evidence type="ECO:0000256" key="1">
    <source>
        <dbReference type="ARBA" id="ARBA00009375"/>
    </source>
</evidence>
<dbReference type="NCBIfam" id="TIGR00071">
    <property type="entry name" value="hisT_truA"/>
    <property type="match status" value="1"/>
</dbReference>
<dbReference type="PIRSF" id="PIRSF001430">
    <property type="entry name" value="tRNA_psdUrid_synth"/>
    <property type="match status" value="1"/>
</dbReference>
<dbReference type="Proteomes" id="UP000005010">
    <property type="component" value="Chromosome"/>
</dbReference>
<comment type="similarity">
    <text evidence="1 4 7">Belongs to the tRNA pseudouridine synthase TruA family.</text>
</comment>
<dbReference type="STRING" id="182217.HCW_07755"/>
<comment type="caution">
    <text evidence="4">Lacks conserved residue(s) required for the propagation of feature annotation.</text>
</comment>
<dbReference type="SUPFAM" id="SSF55120">
    <property type="entry name" value="Pseudouridine synthase"/>
    <property type="match status" value="1"/>
</dbReference>
<feature type="binding site" evidence="4 6">
    <location>
        <position position="107"/>
    </location>
    <ligand>
        <name>substrate</name>
    </ligand>
</feature>
<keyword evidence="3 4" id="KW-0413">Isomerase</keyword>
<dbReference type="GO" id="GO:0003723">
    <property type="term" value="F:RNA binding"/>
    <property type="evidence" value="ECO:0007669"/>
    <property type="project" value="InterPro"/>
</dbReference>
<dbReference type="PATRIC" id="fig|182217.3.peg.1642"/>
<protein>
    <recommendedName>
        <fullName evidence="4">tRNA pseudouridine synthase A</fullName>
        <ecNumber evidence="4">5.4.99.12</ecNumber>
    </recommendedName>
    <alternativeName>
        <fullName evidence="4">tRNA pseudouridine(38-40) synthase</fullName>
    </alternativeName>
    <alternativeName>
        <fullName evidence="4">tRNA pseudouridylate synthase I</fullName>
    </alternativeName>
    <alternativeName>
        <fullName evidence="4">tRNA-uridine isomerase I</fullName>
    </alternativeName>
</protein>
<feature type="active site" description="Nucleophile" evidence="4 5">
    <location>
        <position position="51"/>
    </location>
</feature>
<proteinExistence type="inferred from homology"/>
<dbReference type="GO" id="GO:0031119">
    <property type="term" value="P:tRNA pseudouridine synthesis"/>
    <property type="evidence" value="ECO:0007669"/>
    <property type="project" value="UniProtKB-UniRule"/>
</dbReference>
<evidence type="ECO:0000313" key="9">
    <source>
        <dbReference type="EMBL" id="AFI04808.1"/>
    </source>
</evidence>
<evidence type="ECO:0000313" key="10">
    <source>
        <dbReference type="Proteomes" id="UP000005010"/>
    </source>
</evidence>
<organism evidence="9 10">
    <name type="scientific">Helicobacter cetorum (strain ATCC BAA-429 / MIT 00-7128)</name>
    <dbReference type="NCBI Taxonomy" id="182217"/>
    <lineage>
        <taxon>Bacteria</taxon>
        <taxon>Pseudomonadati</taxon>
        <taxon>Campylobacterota</taxon>
        <taxon>Epsilonproteobacteria</taxon>
        <taxon>Campylobacterales</taxon>
        <taxon>Helicobacteraceae</taxon>
        <taxon>Helicobacter</taxon>
    </lineage>
</organism>
<evidence type="ECO:0000256" key="3">
    <source>
        <dbReference type="ARBA" id="ARBA00023235"/>
    </source>
</evidence>
<evidence type="ECO:0000256" key="6">
    <source>
        <dbReference type="PIRSR" id="PIRSR001430-2"/>
    </source>
</evidence>
<dbReference type="InterPro" id="IPR020095">
    <property type="entry name" value="PsdUridine_synth_TruA_C"/>
</dbReference>
<dbReference type="KEGG" id="hce:HCW_07755"/>
<dbReference type="InterPro" id="IPR020103">
    <property type="entry name" value="PsdUridine_synth_cat_dom_sf"/>
</dbReference>
<sequence>MRSFKATIAYDGAYFLGYAKQPNKLGVQDKIESALNSLGIKSAVVSAGRTDKGVHANNQVLSFSAPKHWNATNLFHYLAPKLAPHIVLKKLEEKNFHARFDAKKRAYRYLLTKHLKTPFLSPYIACNNYGSLDLLNTALKQFIGKHNFSLFKKEGGARTNPKRIIFKAFAYETCIMGHKCVVFKIIGDAFLRSSVRLMVQASVAYSLQKITLAELQNQINNIKATIHTPIMANGLYLHRVYY</sequence>
<dbReference type="eggNOG" id="COG0101">
    <property type="taxonomic scope" value="Bacteria"/>
</dbReference>
<comment type="function">
    <text evidence="4">Formation of pseudouridine at positions 38, 39 and 40 in the anticodon stem and loop of transfer RNAs.</text>
</comment>
<evidence type="ECO:0000256" key="4">
    <source>
        <dbReference type="HAMAP-Rule" id="MF_00171"/>
    </source>
</evidence>
<dbReference type="HOGENOM" id="CLU_014673_0_1_7"/>
<comment type="subunit">
    <text evidence="4">Homodimer.</text>
</comment>
<reference evidence="10" key="1">
    <citation type="submission" date="2012-04" db="EMBL/GenBank/DDBJ databases">
        <title>Complete genome sequence of Helicobacter cetorum strain MIT 00-7128.</title>
        <authorList>
            <person name="Kersulyte D."/>
            <person name="Berg D.E."/>
        </authorList>
    </citation>
    <scope>NUCLEOTIDE SEQUENCE [LARGE SCALE GENOMIC DNA]</scope>
    <source>
        <strain evidence="10">MIT 00-7128</strain>
    </source>
</reference>
<dbReference type="HAMAP" id="MF_00171">
    <property type="entry name" value="TruA"/>
    <property type="match status" value="1"/>
</dbReference>
<comment type="catalytic activity">
    <reaction evidence="4 7">
        <text>uridine(38/39/40) in tRNA = pseudouridine(38/39/40) in tRNA</text>
        <dbReference type="Rhea" id="RHEA:22376"/>
        <dbReference type="Rhea" id="RHEA-COMP:10085"/>
        <dbReference type="Rhea" id="RHEA-COMP:10087"/>
        <dbReference type="ChEBI" id="CHEBI:65314"/>
        <dbReference type="ChEBI" id="CHEBI:65315"/>
        <dbReference type="EC" id="5.4.99.12"/>
    </reaction>
</comment>
<dbReference type="EMBL" id="CP003479">
    <property type="protein sequence ID" value="AFI04808.1"/>
    <property type="molecule type" value="Genomic_DNA"/>
</dbReference>
<feature type="domain" description="Pseudouridine synthase I TruA alpha/beta" evidence="8">
    <location>
        <begin position="138"/>
        <end position="242"/>
    </location>
</feature>
<dbReference type="RefSeq" id="WP_014661675.1">
    <property type="nucleotide sequence ID" value="NC_017737.1"/>
</dbReference>
<evidence type="ECO:0000259" key="8">
    <source>
        <dbReference type="Pfam" id="PF01416"/>
    </source>
</evidence>
<dbReference type="GO" id="GO:0160147">
    <property type="term" value="F:tRNA pseudouridine(38-40) synthase activity"/>
    <property type="evidence" value="ECO:0007669"/>
    <property type="project" value="UniProtKB-EC"/>
</dbReference>
<dbReference type="PANTHER" id="PTHR11142:SF0">
    <property type="entry name" value="TRNA PSEUDOURIDINE SYNTHASE-LIKE 1"/>
    <property type="match status" value="1"/>
</dbReference>
<keyword evidence="10" id="KW-1185">Reference proteome</keyword>
<dbReference type="Pfam" id="PF01416">
    <property type="entry name" value="PseudoU_synth_1"/>
    <property type="match status" value="1"/>
</dbReference>
<dbReference type="PANTHER" id="PTHR11142">
    <property type="entry name" value="PSEUDOURIDYLATE SYNTHASE"/>
    <property type="match status" value="1"/>
</dbReference>
<evidence type="ECO:0000256" key="7">
    <source>
        <dbReference type="RuleBase" id="RU003792"/>
    </source>
</evidence>